<dbReference type="Proteomes" id="UP000191905">
    <property type="component" value="Unassembled WGS sequence"/>
</dbReference>
<dbReference type="PANTHER" id="PTHR36849">
    <property type="entry name" value="CYTOPLASMIC PROTEIN-RELATED"/>
    <property type="match status" value="1"/>
</dbReference>
<organism evidence="1 2">
    <name type="scientific">Manganibacter manganicus</name>
    <dbReference type="NCBI Taxonomy" id="1873176"/>
    <lineage>
        <taxon>Bacteria</taxon>
        <taxon>Pseudomonadati</taxon>
        <taxon>Pseudomonadota</taxon>
        <taxon>Alphaproteobacteria</taxon>
        <taxon>Hyphomicrobiales</taxon>
        <taxon>Phyllobacteriaceae</taxon>
        <taxon>Manganibacter</taxon>
    </lineage>
</organism>
<comment type="caution">
    <text evidence="1">The sequence shown here is derived from an EMBL/GenBank/DDBJ whole genome shotgun (WGS) entry which is preliminary data.</text>
</comment>
<dbReference type="Pfam" id="PF22752">
    <property type="entry name" value="DUF488-N3i"/>
    <property type="match status" value="1"/>
</dbReference>
<protein>
    <recommendedName>
        <fullName evidence="3">MarR family transcriptional regulator</fullName>
    </recommendedName>
</protein>
<dbReference type="PANTHER" id="PTHR36849:SF1">
    <property type="entry name" value="CYTOPLASMIC PROTEIN"/>
    <property type="match status" value="1"/>
</dbReference>
<dbReference type="OrthoDB" id="9790745at2"/>
<dbReference type="AlphaFoldDB" id="A0A1V8RQT3"/>
<gene>
    <name evidence="1" type="ORF">BFN67_17420</name>
</gene>
<accession>A0A1V8RQT3</accession>
<dbReference type="STRING" id="1873176.BFN67_17420"/>
<evidence type="ECO:0000313" key="2">
    <source>
        <dbReference type="Proteomes" id="UP000191905"/>
    </source>
</evidence>
<dbReference type="InterPro" id="IPR052552">
    <property type="entry name" value="YeaO-like"/>
</dbReference>
<proteinExistence type="predicted"/>
<name>A0A1V8RQT3_9HYPH</name>
<evidence type="ECO:0000313" key="1">
    <source>
        <dbReference type="EMBL" id="OQM75562.1"/>
    </source>
</evidence>
<reference evidence="1 2" key="1">
    <citation type="journal article" date="2016" name="Int. J. Syst. Evol. Microbiol.">
        <title>Pseudaminobacter manganicus sp. nov., isolated from sludge of a manganese mine.</title>
        <authorList>
            <person name="Li J."/>
            <person name="Huang J."/>
            <person name="Liao S."/>
            <person name="Wang G."/>
        </authorList>
    </citation>
    <scope>NUCLEOTIDE SEQUENCE [LARGE SCALE GENOMIC DNA]</scope>
    <source>
        <strain evidence="1 2">JH-7</strain>
    </source>
</reference>
<dbReference type="RefSeq" id="WP_080919667.1">
    <property type="nucleotide sequence ID" value="NZ_MDET01000014.1"/>
</dbReference>
<evidence type="ECO:0008006" key="3">
    <source>
        <dbReference type="Google" id="ProtNLM"/>
    </source>
</evidence>
<dbReference type="EMBL" id="MDET01000014">
    <property type="protein sequence ID" value="OQM75562.1"/>
    <property type="molecule type" value="Genomic_DNA"/>
</dbReference>
<sequence>MATEIAIKRVYEAPSSADGQRVLVDRLWPRGVKKEDAKLTEWVKAVAPSDELRKWFGHDPAKWDEFQTRYRAELKDRSEAVEELRDLAAKGKLTLLYGAHDEAHNNAVVLAKYLQEVK</sequence>
<keyword evidence="2" id="KW-1185">Reference proteome</keyword>